<name>A0A0C2YEA9_PARME</name>
<gene>
    <name evidence="5" type="primary">tam</name>
    <name evidence="7" type="ORF">CCC_01100</name>
</gene>
<comment type="subcellular location">
    <subcellularLocation>
        <location evidence="5">Cytoplasm</location>
    </subcellularLocation>
</comment>
<dbReference type="Proteomes" id="UP000031971">
    <property type="component" value="Unassembled WGS sequence"/>
</dbReference>
<accession>A0A0C2YEA9</accession>
<keyword evidence="3 5" id="KW-0808">Transferase</keyword>
<evidence type="ECO:0000256" key="4">
    <source>
        <dbReference type="ARBA" id="ARBA00022691"/>
    </source>
</evidence>
<evidence type="ECO:0000256" key="5">
    <source>
        <dbReference type="HAMAP-Rule" id="MF_00560"/>
    </source>
</evidence>
<dbReference type="PANTHER" id="PTHR43861:SF1">
    <property type="entry name" value="TRANS-ACONITATE 2-METHYLTRANSFERASE"/>
    <property type="match status" value="1"/>
</dbReference>
<dbReference type="Gene3D" id="3.40.50.150">
    <property type="entry name" value="Vaccinia Virus protein VP39"/>
    <property type="match status" value="1"/>
</dbReference>
<dbReference type="EC" id="2.1.1.144" evidence="5"/>
<feature type="domain" description="Methyltransferase" evidence="6">
    <location>
        <begin position="34"/>
        <end position="124"/>
    </location>
</feature>
<dbReference type="InterPro" id="IPR041698">
    <property type="entry name" value="Methyltransf_25"/>
</dbReference>
<dbReference type="RefSeq" id="WP_009870382.1">
    <property type="nucleotide sequence ID" value="NZ_JXSL01000030.1"/>
</dbReference>
<comment type="similarity">
    <text evidence="5">Belongs to the methyltransferase superfamily. Tam family.</text>
</comment>
<dbReference type="InterPro" id="IPR023149">
    <property type="entry name" value="Trans_acon_MeTrfase_C"/>
</dbReference>
<sequence length="256" mass="28046">MAWDPAIYSAFAQPRLRPALDLMARIDLADARRVVDLGCGTGNVTRILKERWAEADVIGIDSSPEMLMTARDHGGAVRYLLTDAASWADSGGEVDILFSNAALHWLDGHETLFPKLMERVSPGGVLAVQMPHNHYAASHTIMAEAAAAGPWAETLAPLAARFPVGEPSFYYDLLAPHSAQIDIWETEYLHVLEGDNPVVTWTKGTALRPLMDAVEGAWATGFLAEYAKRIQAAYPPRADGRTLLPFRRLFMVAHKG</sequence>
<evidence type="ECO:0000313" key="7">
    <source>
        <dbReference type="EMBL" id="KIL98039.1"/>
    </source>
</evidence>
<dbReference type="GO" id="GO:0032259">
    <property type="term" value="P:methylation"/>
    <property type="evidence" value="ECO:0007669"/>
    <property type="project" value="UniProtKB-KW"/>
</dbReference>
<dbReference type="PANTHER" id="PTHR43861">
    <property type="entry name" value="TRANS-ACONITATE 2-METHYLTRANSFERASE-RELATED"/>
    <property type="match status" value="1"/>
</dbReference>
<dbReference type="EMBL" id="JXSL01000030">
    <property type="protein sequence ID" value="KIL98039.1"/>
    <property type="molecule type" value="Genomic_DNA"/>
</dbReference>
<dbReference type="Gene3D" id="1.10.150.290">
    <property type="entry name" value="S-adenosyl-L-methionine-dependent methyltransferases"/>
    <property type="match status" value="1"/>
</dbReference>
<proteinExistence type="inferred from homology"/>
<evidence type="ECO:0000256" key="3">
    <source>
        <dbReference type="ARBA" id="ARBA00022679"/>
    </source>
</evidence>
<organism evidence="7 8">
    <name type="scientific">Paramagnetospirillum magnetotacticum MS-1</name>
    <dbReference type="NCBI Taxonomy" id="272627"/>
    <lineage>
        <taxon>Bacteria</taxon>
        <taxon>Pseudomonadati</taxon>
        <taxon>Pseudomonadota</taxon>
        <taxon>Alphaproteobacteria</taxon>
        <taxon>Rhodospirillales</taxon>
        <taxon>Magnetospirillaceae</taxon>
        <taxon>Paramagnetospirillum</taxon>
    </lineage>
</organism>
<keyword evidence="4 5" id="KW-0949">S-adenosyl-L-methionine</keyword>
<comment type="caution">
    <text evidence="7">The sequence shown here is derived from an EMBL/GenBank/DDBJ whole genome shotgun (WGS) entry which is preliminary data.</text>
</comment>
<dbReference type="InterPro" id="IPR023506">
    <property type="entry name" value="Trans-aconitate_MeTrfase"/>
</dbReference>
<evidence type="ECO:0000256" key="2">
    <source>
        <dbReference type="ARBA" id="ARBA00022603"/>
    </source>
</evidence>
<dbReference type="STRING" id="272627.CCC_01100"/>
<dbReference type="GO" id="GO:0005737">
    <property type="term" value="C:cytoplasm"/>
    <property type="evidence" value="ECO:0007669"/>
    <property type="project" value="UniProtKB-SubCell"/>
</dbReference>
<dbReference type="InterPro" id="IPR029063">
    <property type="entry name" value="SAM-dependent_MTases_sf"/>
</dbReference>
<dbReference type="GO" id="GO:0030798">
    <property type="term" value="F:trans-aconitate 2-methyltransferase activity"/>
    <property type="evidence" value="ECO:0007669"/>
    <property type="project" value="UniProtKB-UniRule"/>
</dbReference>
<keyword evidence="8" id="KW-1185">Reference proteome</keyword>
<evidence type="ECO:0000313" key="8">
    <source>
        <dbReference type="Proteomes" id="UP000031971"/>
    </source>
</evidence>
<evidence type="ECO:0000259" key="6">
    <source>
        <dbReference type="Pfam" id="PF13649"/>
    </source>
</evidence>
<evidence type="ECO:0000256" key="1">
    <source>
        <dbReference type="ARBA" id="ARBA00022490"/>
    </source>
</evidence>
<keyword evidence="1 5" id="KW-0963">Cytoplasm</keyword>
<comment type="catalytic activity">
    <reaction evidence="5">
        <text>trans-aconitate + S-adenosyl-L-methionine = (E)-3-(methoxycarbonyl)pent-2-enedioate + S-adenosyl-L-homocysteine</text>
        <dbReference type="Rhea" id="RHEA:14969"/>
        <dbReference type="ChEBI" id="CHEBI:15708"/>
        <dbReference type="ChEBI" id="CHEBI:57470"/>
        <dbReference type="ChEBI" id="CHEBI:57856"/>
        <dbReference type="ChEBI" id="CHEBI:59789"/>
        <dbReference type="EC" id="2.1.1.144"/>
    </reaction>
</comment>
<dbReference type="HAMAP" id="MF_00560">
    <property type="entry name" value="Tran_acon_Me_trans"/>
    <property type="match status" value="1"/>
</dbReference>
<keyword evidence="2 5" id="KW-0489">Methyltransferase</keyword>
<dbReference type="SUPFAM" id="SSF53335">
    <property type="entry name" value="S-adenosyl-L-methionine-dependent methyltransferases"/>
    <property type="match status" value="1"/>
</dbReference>
<dbReference type="CDD" id="cd02440">
    <property type="entry name" value="AdoMet_MTases"/>
    <property type="match status" value="1"/>
</dbReference>
<comment type="function">
    <text evidence="5">Catalyzes the S-adenosylmethionine monomethyl esterification of trans-aconitate.</text>
</comment>
<dbReference type="Pfam" id="PF13649">
    <property type="entry name" value="Methyltransf_25"/>
    <property type="match status" value="1"/>
</dbReference>
<reference evidence="7 8" key="1">
    <citation type="submission" date="2015-01" db="EMBL/GenBank/DDBJ databases">
        <title>Genome Sequence of Magnetospirillum magnetotacticum Strain MS-1.</title>
        <authorList>
            <person name="Marinov G.K."/>
            <person name="Smalley M.D."/>
            <person name="DeSalvo G."/>
        </authorList>
    </citation>
    <scope>NUCLEOTIDE SEQUENCE [LARGE SCALE GENOMIC DNA]</scope>
    <source>
        <strain evidence="7 8">MS-1</strain>
    </source>
</reference>
<protein>
    <recommendedName>
        <fullName evidence="5">Trans-aconitate 2-methyltransferase</fullName>
        <ecNumber evidence="5">2.1.1.144</ecNumber>
    </recommendedName>
</protein>
<dbReference type="AlphaFoldDB" id="A0A0C2YEA9"/>
<dbReference type="OrthoDB" id="9795085at2"/>